<dbReference type="Gene3D" id="3.90.640.10">
    <property type="entry name" value="Actin, Chain A, domain 4"/>
    <property type="match status" value="1"/>
</dbReference>
<dbReference type="Pfam" id="PF00022">
    <property type="entry name" value="Actin"/>
    <property type="match status" value="1"/>
</dbReference>
<evidence type="ECO:0000256" key="2">
    <source>
        <dbReference type="ARBA" id="ARBA00006681"/>
    </source>
</evidence>
<dbReference type="Proteomes" id="UP000269276">
    <property type="component" value="Unassembled WGS sequence"/>
</dbReference>
<gene>
    <name evidence="11" type="ORF">D0863_11714</name>
</gene>
<organism evidence="11 12">
    <name type="scientific">Hortaea werneckii</name>
    <name type="common">Black yeast</name>
    <name type="synonym">Cladosporium werneckii</name>
    <dbReference type="NCBI Taxonomy" id="91943"/>
    <lineage>
        <taxon>Eukaryota</taxon>
        <taxon>Fungi</taxon>
        <taxon>Dikarya</taxon>
        <taxon>Ascomycota</taxon>
        <taxon>Pezizomycotina</taxon>
        <taxon>Dothideomycetes</taxon>
        <taxon>Dothideomycetidae</taxon>
        <taxon>Mycosphaerellales</taxon>
        <taxon>Teratosphaeriaceae</taxon>
        <taxon>Hortaea</taxon>
    </lineage>
</organism>
<feature type="compositionally biased region" description="Polar residues" evidence="9">
    <location>
        <begin position="1330"/>
        <end position="1352"/>
    </location>
</feature>
<dbReference type="FunFam" id="3.30.420.40:FF:000029">
    <property type="entry name" value="Actin-related protein 3"/>
    <property type="match status" value="1"/>
</dbReference>
<reference evidence="11 12" key="1">
    <citation type="journal article" date="2018" name="BMC Genomics">
        <title>Genomic evidence for intraspecific hybridization in a clonal and extremely halotolerant yeast.</title>
        <authorList>
            <person name="Gostincar C."/>
            <person name="Stajich J.E."/>
            <person name="Zupancic J."/>
            <person name="Zalar P."/>
            <person name="Gunde-Cimerman N."/>
        </authorList>
    </citation>
    <scope>NUCLEOTIDE SEQUENCE [LARGE SCALE GENOMIC DNA]</scope>
    <source>
        <strain evidence="11 12">EXF-2682</strain>
    </source>
</reference>
<feature type="compositionally biased region" description="Low complexity" evidence="9">
    <location>
        <begin position="1389"/>
        <end position="1408"/>
    </location>
</feature>
<evidence type="ECO:0000256" key="8">
    <source>
        <dbReference type="ARBA" id="ARBA00023242"/>
    </source>
</evidence>
<name>A0A3M7D744_HORWE</name>
<feature type="compositionally biased region" description="Low complexity" evidence="9">
    <location>
        <begin position="1472"/>
        <end position="1505"/>
    </location>
</feature>
<dbReference type="GO" id="GO:0003677">
    <property type="term" value="F:DNA binding"/>
    <property type="evidence" value="ECO:0007669"/>
    <property type="project" value="InterPro"/>
</dbReference>
<keyword evidence="7" id="KW-0206">Cytoskeleton</keyword>
<dbReference type="PANTHER" id="PTHR11937">
    <property type="entry name" value="ACTIN"/>
    <property type="match status" value="1"/>
</dbReference>
<feature type="region of interest" description="Disordered" evidence="9">
    <location>
        <begin position="1264"/>
        <end position="1518"/>
    </location>
</feature>
<evidence type="ECO:0000313" key="11">
    <source>
        <dbReference type="EMBL" id="RMY60102.1"/>
    </source>
</evidence>
<proteinExistence type="inferred from homology"/>
<evidence type="ECO:0000256" key="7">
    <source>
        <dbReference type="ARBA" id="ARBA00023212"/>
    </source>
</evidence>
<dbReference type="SUPFAM" id="SSF53067">
    <property type="entry name" value="Actin-like ATPase domain"/>
    <property type="match status" value="2"/>
</dbReference>
<feature type="region of interest" description="Disordered" evidence="9">
    <location>
        <begin position="687"/>
        <end position="707"/>
    </location>
</feature>
<dbReference type="GO" id="GO:0005524">
    <property type="term" value="F:ATP binding"/>
    <property type="evidence" value="ECO:0007669"/>
    <property type="project" value="UniProtKB-KW"/>
</dbReference>
<dbReference type="SMART" id="SM00906">
    <property type="entry name" value="Fungal_trans"/>
    <property type="match status" value="1"/>
</dbReference>
<feature type="region of interest" description="Disordered" evidence="9">
    <location>
        <begin position="1215"/>
        <end position="1241"/>
    </location>
</feature>
<feature type="domain" description="Xylanolytic transcriptional activator regulatory" evidence="10">
    <location>
        <begin position="793"/>
        <end position="899"/>
    </location>
</feature>
<dbReference type="Pfam" id="PF04082">
    <property type="entry name" value="Fungal_trans"/>
    <property type="match status" value="1"/>
</dbReference>
<dbReference type="CDD" id="cd10221">
    <property type="entry name" value="ASKHA_NBD_Arp3-like"/>
    <property type="match status" value="1"/>
</dbReference>
<dbReference type="GO" id="GO:0008270">
    <property type="term" value="F:zinc ion binding"/>
    <property type="evidence" value="ECO:0007669"/>
    <property type="project" value="InterPro"/>
</dbReference>
<feature type="region of interest" description="Disordered" evidence="9">
    <location>
        <begin position="596"/>
        <end position="644"/>
    </location>
</feature>
<keyword evidence="8" id="KW-0539">Nucleus</keyword>
<keyword evidence="6" id="KW-0009">Actin-binding</keyword>
<evidence type="ECO:0000313" key="12">
    <source>
        <dbReference type="Proteomes" id="UP000269276"/>
    </source>
</evidence>
<feature type="compositionally biased region" description="Polar residues" evidence="9">
    <location>
        <begin position="1362"/>
        <end position="1388"/>
    </location>
</feature>
<accession>A0A3M7D744</accession>
<dbReference type="GO" id="GO:0003779">
    <property type="term" value="F:actin binding"/>
    <property type="evidence" value="ECO:0007669"/>
    <property type="project" value="UniProtKB-KW"/>
</dbReference>
<dbReference type="PROSITE" id="PS01132">
    <property type="entry name" value="ACTINS_ACT_LIKE"/>
    <property type="match status" value="1"/>
</dbReference>
<dbReference type="VEuPathDB" id="FungiDB:BTJ68_11575"/>
<keyword evidence="4" id="KW-0547">Nucleotide-binding</keyword>
<dbReference type="EMBL" id="QWIP01000564">
    <property type="protein sequence ID" value="RMY60102.1"/>
    <property type="molecule type" value="Genomic_DNA"/>
</dbReference>
<dbReference type="CDD" id="cd12148">
    <property type="entry name" value="fungal_TF_MHR"/>
    <property type="match status" value="1"/>
</dbReference>
<dbReference type="Gene3D" id="3.30.420.40">
    <property type="match status" value="2"/>
</dbReference>
<comment type="caution">
    <text evidence="11">The sequence shown here is derived from an EMBL/GenBank/DDBJ whole genome shotgun (WGS) entry which is preliminary data.</text>
</comment>
<evidence type="ECO:0000256" key="3">
    <source>
        <dbReference type="ARBA" id="ARBA00022490"/>
    </source>
</evidence>
<comment type="similarity">
    <text evidence="2">Belongs to the actin family. ARP3 subfamily.</text>
</comment>
<evidence type="ECO:0000256" key="5">
    <source>
        <dbReference type="ARBA" id="ARBA00022840"/>
    </source>
</evidence>
<sequence length="1562" mass="172261">MAPQTPAVVMDNGTGYSKLGFAGNDSPSFVFPTAIATKGPTGGGSGTGSGRPAVANKPNYLSGGAGGGHLSGKRGTEDLDFFIGDEALTAASGPGYGLHYPIRHGQIENWDHMERYWSNSIFKYLRVEPEDHHFLLTEPPLNPPENRENTAEIMFESFNCAGLYIAVQAVLALAASWTSSKVQDRSLTGTVIDSGEGVTHVIPVAEGYVIGSSIKSIPIAGRDITYFVQSMLRDRGEPDSSLKTAERIKEEFCYVCPDVVKEFARYDREPDDRFKKYDVRQPGGRTTSVDIGYERFLAPEIFFNPEIYSSDFLTPLPTIVDGVIQTSPIDVRRGLYKNIVLSGGSTLYKDFGRRLQRDIRHLVDARLRDSEARAGGQAKSGGLDVQVITHKRQRHGPWFGGSLLGQTPEFRSYCHTKAEYEEIGPSIVLGGEEAQASLGLSACRSVGTVGGFSKAPWHGMGGDLLLRVWERKHQQTVIAVERKCVGEYSRTSTIQAHSSEALSGWSKAFERAVPPLFCRGQSQSRLPSSHHYYQASLALRDWALGSPESESELQTGIPASIQGFVRESSELHAPSLPAPAGCEMHRRLLATAAPLSGGSRRRESYAGRNDGTVDGEKRSRPRKSAHAFVASGATTHGARDSPRPLLDALDPRFLTPQVWQELFDIFLVHYSADLPFLHPPSFLKPLRQASMQPPNPSSTSDPNAAVRPPASPEFLLAFLALTARFHPKLVAHHSPATSTRSSNPLIASEYYAAAANERLVQCLGDNYVHDIERCQASLMLGLHEWGMCRGSKAWIIIGMAIRAAQAMGLQYERDLDDEPMSRSRAIGQEAERLGMGRREKGANLPHDSEEDMFIRQEVRRRTFWSCYIMDRYLSSGKYRPQMLHAHELRIQLPASERSFLFAEKVRTLMLGEDERKILREDVQNHRQQSVALGTGSSSERNMTSSQRLAVDGAECRLEAGPEEGLVSRYVKILEIYGRVVTWSCSGGRRTEQYPPWDPRCQWHNLRQQCLDFKASLPRQHTLTPQNTQAHITLKTSTPYTLMHTVYLLCQIMLHREYVPFVAIRCAKPQGPLDPPLFPSGEYSVPAGFWDESARECFRSAREIMDLVGSCQEWNALVETPIVGFAIYTVAFVGVYCINFPWMDPEGYMCSQPTSVTATNSDGSKTGGSAGFQAAKKALEIIGDMRRRLNMAHGWFSTIKKMHKYFVRLKKDYKKNTSASNSSDDEGEIAGRNLSLREGGEGGGLEEWKILERTLTHFGSLDDQDVEMADTGSGSGSKAAAEVLYDDSSVGTADVKSEEREQHATSREQQKAEGGPWNAINSAPGAESSRRPSLQTPSSAQFRSYDSFSNHSRGSLPPPQPTAPSQHYPQPPSNYRSSYSAETPGTGTVPSLTSPASYSASTPSQTSPPFERQPSATGWTPQGTSYPLAPMQQQPYTNGYGQYNPQAPPQLQQLAPLQAASAAHPPSHPPQLPSMQQQQLAPPMQNQYPQQQLQPAPPLQEQQQQPAMWDNNQKEQWLDNLQTRMSADDLAAFVDGGDISDWASRSDYGQAGWPATLWGGADN</sequence>
<evidence type="ECO:0000256" key="4">
    <source>
        <dbReference type="ARBA" id="ARBA00022741"/>
    </source>
</evidence>
<feature type="compositionally biased region" description="Low complexity" evidence="9">
    <location>
        <begin position="1448"/>
        <end position="1464"/>
    </location>
</feature>
<evidence type="ECO:0000256" key="9">
    <source>
        <dbReference type="SAM" id="MobiDB-lite"/>
    </source>
</evidence>
<dbReference type="OrthoDB" id="421448at2759"/>
<dbReference type="InterPro" id="IPR007219">
    <property type="entry name" value="XnlR_reg_dom"/>
</dbReference>
<comment type="subcellular location">
    <subcellularLocation>
        <location evidence="1">Cytoplasm</location>
        <location evidence="1">Cytoskeleton</location>
    </subcellularLocation>
</comment>
<evidence type="ECO:0000256" key="1">
    <source>
        <dbReference type="ARBA" id="ARBA00004245"/>
    </source>
</evidence>
<dbReference type="SMART" id="SM00268">
    <property type="entry name" value="ACTIN"/>
    <property type="match status" value="1"/>
</dbReference>
<dbReference type="InterPro" id="IPR020902">
    <property type="entry name" value="Actin/actin-like_CS"/>
</dbReference>
<dbReference type="FunFam" id="3.90.640.10:FF:000006">
    <property type="entry name" value="Actin-related protein 3 (ARP3)"/>
    <property type="match status" value="1"/>
</dbReference>
<evidence type="ECO:0000259" key="10">
    <source>
        <dbReference type="SMART" id="SM00906"/>
    </source>
</evidence>
<dbReference type="VEuPathDB" id="FungiDB:BTJ68_11574"/>
<feature type="compositionally biased region" description="Polar residues" evidence="9">
    <location>
        <begin position="1413"/>
        <end position="1443"/>
    </location>
</feature>
<keyword evidence="3" id="KW-0963">Cytoplasm</keyword>
<feature type="compositionally biased region" description="Polar residues" evidence="9">
    <location>
        <begin position="689"/>
        <end position="702"/>
    </location>
</feature>
<evidence type="ECO:0000256" key="6">
    <source>
        <dbReference type="ARBA" id="ARBA00023203"/>
    </source>
</evidence>
<protein>
    <recommendedName>
        <fullName evidence="10">Xylanolytic transcriptional activator regulatory domain-containing protein</fullName>
    </recommendedName>
</protein>
<dbReference type="InterPro" id="IPR043129">
    <property type="entry name" value="ATPase_NBD"/>
</dbReference>
<dbReference type="GO" id="GO:0005856">
    <property type="term" value="C:cytoskeleton"/>
    <property type="evidence" value="ECO:0007669"/>
    <property type="project" value="UniProtKB-SubCell"/>
</dbReference>
<feature type="compositionally biased region" description="Basic and acidic residues" evidence="9">
    <location>
        <begin position="1294"/>
        <end position="1310"/>
    </location>
</feature>
<keyword evidence="5" id="KW-0067">ATP-binding</keyword>
<dbReference type="GO" id="GO:0006351">
    <property type="term" value="P:DNA-templated transcription"/>
    <property type="evidence" value="ECO:0007669"/>
    <property type="project" value="InterPro"/>
</dbReference>
<dbReference type="InterPro" id="IPR004000">
    <property type="entry name" value="Actin"/>
</dbReference>